<feature type="compositionally biased region" description="Basic and acidic residues" evidence="1">
    <location>
        <begin position="69"/>
        <end position="82"/>
    </location>
</feature>
<feature type="region of interest" description="Disordered" evidence="1">
    <location>
        <begin position="69"/>
        <end position="88"/>
    </location>
</feature>
<evidence type="ECO:0000256" key="1">
    <source>
        <dbReference type="SAM" id="MobiDB-lite"/>
    </source>
</evidence>
<comment type="caution">
    <text evidence="2">The sequence shown here is derived from an EMBL/GenBank/DDBJ whole genome shotgun (WGS) entry which is preliminary data.</text>
</comment>
<dbReference type="EMBL" id="SPHZ02000004">
    <property type="protein sequence ID" value="KAF0921938.1"/>
    <property type="molecule type" value="Genomic_DNA"/>
</dbReference>
<proteinExistence type="predicted"/>
<reference evidence="2 3" key="1">
    <citation type="submission" date="2019-11" db="EMBL/GenBank/DDBJ databases">
        <title>Whole genome sequence of Oryza granulata.</title>
        <authorList>
            <person name="Li W."/>
        </authorList>
    </citation>
    <scope>NUCLEOTIDE SEQUENCE [LARGE SCALE GENOMIC DNA]</scope>
    <source>
        <strain evidence="3">cv. Menghai</strain>
        <tissue evidence="2">Leaf</tissue>
    </source>
</reference>
<accession>A0A6G1EAW9</accession>
<organism evidence="2 3">
    <name type="scientific">Oryza meyeriana var. granulata</name>
    <dbReference type="NCBI Taxonomy" id="110450"/>
    <lineage>
        <taxon>Eukaryota</taxon>
        <taxon>Viridiplantae</taxon>
        <taxon>Streptophyta</taxon>
        <taxon>Embryophyta</taxon>
        <taxon>Tracheophyta</taxon>
        <taxon>Spermatophyta</taxon>
        <taxon>Magnoliopsida</taxon>
        <taxon>Liliopsida</taxon>
        <taxon>Poales</taxon>
        <taxon>Poaceae</taxon>
        <taxon>BOP clade</taxon>
        <taxon>Oryzoideae</taxon>
        <taxon>Oryzeae</taxon>
        <taxon>Oryzinae</taxon>
        <taxon>Oryza</taxon>
        <taxon>Oryza meyeriana</taxon>
    </lineage>
</organism>
<dbReference type="Proteomes" id="UP000479710">
    <property type="component" value="Unassembled WGS sequence"/>
</dbReference>
<evidence type="ECO:0000313" key="3">
    <source>
        <dbReference type="Proteomes" id="UP000479710"/>
    </source>
</evidence>
<feature type="compositionally biased region" description="Basic and acidic residues" evidence="1">
    <location>
        <begin position="1"/>
        <end position="21"/>
    </location>
</feature>
<evidence type="ECO:0000313" key="2">
    <source>
        <dbReference type="EMBL" id="KAF0921938.1"/>
    </source>
</evidence>
<name>A0A6G1EAW9_9ORYZ</name>
<protein>
    <submittedName>
        <fullName evidence="2">Uncharacterized protein</fullName>
    </submittedName>
</protein>
<feature type="region of interest" description="Disordered" evidence="1">
    <location>
        <begin position="1"/>
        <end position="25"/>
    </location>
</feature>
<gene>
    <name evidence="2" type="ORF">E2562_020546</name>
</gene>
<sequence length="88" mass="9219">MTAKVDGDRASVEANGGRDRQSLASPPCYVGLSIVGAVGFNQAVAEARCDIVKCVVEVAWVYEALIDGSDRPEAADGGDTRFSRWSAG</sequence>
<keyword evidence="3" id="KW-1185">Reference proteome</keyword>
<dbReference type="AlphaFoldDB" id="A0A6G1EAW9"/>